<feature type="region of interest" description="Disordered" evidence="1">
    <location>
        <begin position="19"/>
        <end position="47"/>
    </location>
</feature>
<dbReference type="Proteomes" id="UP000050525">
    <property type="component" value="Unassembled WGS sequence"/>
</dbReference>
<evidence type="ECO:0000313" key="3">
    <source>
        <dbReference type="Proteomes" id="UP000050525"/>
    </source>
</evidence>
<sequence>MVLSRCPRLTRFLSLMKDLGPSNCIADPPDTPRKQQHREARGDAEKKSCLHKREDEMHVKVSLEQHNNSSSFFASSHIWPDADGLSRHDSK</sequence>
<comment type="caution">
    <text evidence="2">The sequence shown here is derived from an EMBL/GenBank/DDBJ whole genome shotgun (WGS) entry which is preliminary data.</text>
</comment>
<evidence type="ECO:0000256" key="1">
    <source>
        <dbReference type="SAM" id="MobiDB-lite"/>
    </source>
</evidence>
<evidence type="ECO:0000313" key="2">
    <source>
        <dbReference type="EMBL" id="KYO30731.1"/>
    </source>
</evidence>
<dbReference type="AlphaFoldDB" id="A0A151N1Q3"/>
<feature type="compositionally biased region" description="Basic and acidic residues" evidence="1">
    <location>
        <begin position="30"/>
        <end position="47"/>
    </location>
</feature>
<dbReference type="EMBL" id="AKHW03004154">
    <property type="protein sequence ID" value="KYO30731.1"/>
    <property type="molecule type" value="Genomic_DNA"/>
</dbReference>
<accession>A0A151N1Q3</accession>
<name>A0A151N1Q3_ALLMI</name>
<reference evidence="2 3" key="1">
    <citation type="journal article" date="2012" name="Genome Biol.">
        <title>Sequencing three crocodilian genomes to illuminate the evolution of archosaurs and amniotes.</title>
        <authorList>
            <person name="St John J.A."/>
            <person name="Braun E.L."/>
            <person name="Isberg S.R."/>
            <person name="Miles L.G."/>
            <person name="Chong A.Y."/>
            <person name="Gongora J."/>
            <person name="Dalzell P."/>
            <person name="Moran C."/>
            <person name="Bed'hom B."/>
            <person name="Abzhanov A."/>
            <person name="Burgess S.C."/>
            <person name="Cooksey A.M."/>
            <person name="Castoe T.A."/>
            <person name="Crawford N.G."/>
            <person name="Densmore L.D."/>
            <person name="Drew J.C."/>
            <person name="Edwards S.V."/>
            <person name="Faircloth B.C."/>
            <person name="Fujita M.K."/>
            <person name="Greenwold M.J."/>
            <person name="Hoffmann F.G."/>
            <person name="Howard J.M."/>
            <person name="Iguchi T."/>
            <person name="Janes D.E."/>
            <person name="Khan S.Y."/>
            <person name="Kohno S."/>
            <person name="de Koning A.J."/>
            <person name="Lance S.L."/>
            <person name="McCarthy F.M."/>
            <person name="McCormack J.E."/>
            <person name="Merchant M.E."/>
            <person name="Peterson D.G."/>
            <person name="Pollock D.D."/>
            <person name="Pourmand N."/>
            <person name="Raney B.J."/>
            <person name="Roessler K.A."/>
            <person name="Sanford J.R."/>
            <person name="Sawyer R.H."/>
            <person name="Schmidt C.J."/>
            <person name="Triplett E.W."/>
            <person name="Tuberville T.D."/>
            <person name="Venegas-Anaya M."/>
            <person name="Howard J.T."/>
            <person name="Jarvis E.D."/>
            <person name="Guillette L.J.Jr."/>
            <person name="Glenn T.C."/>
            <person name="Green R.E."/>
            <person name="Ray D.A."/>
        </authorList>
    </citation>
    <scope>NUCLEOTIDE SEQUENCE [LARGE SCALE GENOMIC DNA]</scope>
    <source>
        <strain evidence="2">KSC_2009_1</strain>
    </source>
</reference>
<keyword evidence="3" id="KW-1185">Reference proteome</keyword>
<proteinExistence type="predicted"/>
<organism evidence="2 3">
    <name type="scientific">Alligator mississippiensis</name>
    <name type="common">American alligator</name>
    <dbReference type="NCBI Taxonomy" id="8496"/>
    <lineage>
        <taxon>Eukaryota</taxon>
        <taxon>Metazoa</taxon>
        <taxon>Chordata</taxon>
        <taxon>Craniata</taxon>
        <taxon>Vertebrata</taxon>
        <taxon>Euteleostomi</taxon>
        <taxon>Archelosauria</taxon>
        <taxon>Archosauria</taxon>
        <taxon>Crocodylia</taxon>
        <taxon>Alligatoridae</taxon>
        <taxon>Alligatorinae</taxon>
        <taxon>Alligator</taxon>
    </lineage>
</organism>
<gene>
    <name evidence="2" type="ORF">Y1Q_0008343</name>
</gene>
<protein>
    <submittedName>
        <fullName evidence="2">Uncharacterized protein</fullName>
    </submittedName>
</protein>